<dbReference type="SUPFAM" id="SSF46955">
    <property type="entry name" value="Putative DNA-binding domain"/>
    <property type="match status" value="1"/>
</dbReference>
<reference evidence="1" key="1">
    <citation type="journal article" date="2014" name="Front. Microbiol.">
        <title>High frequency of phylogenetically diverse reductive dehalogenase-homologous genes in deep subseafloor sedimentary metagenomes.</title>
        <authorList>
            <person name="Kawai M."/>
            <person name="Futagami T."/>
            <person name="Toyoda A."/>
            <person name="Takaki Y."/>
            <person name="Nishi S."/>
            <person name="Hori S."/>
            <person name="Arai W."/>
            <person name="Tsubouchi T."/>
            <person name="Morono Y."/>
            <person name="Uchiyama I."/>
            <person name="Ito T."/>
            <person name="Fujiyama A."/>
            <person name="Inagaki F."/>
            <person name="Takami H."/>
        </authorList>
    </citation>
    <scope>NUCLEOTIDE SEQUENCE</scope>
    <source>
        <strain evidence="1">Expedition CK06-06</strain>
    </source>
</reference>
<dbReference type="PANTHER" id="PTHR36154">
    <property type="entry name" value="DNA-BINDING TRANSCRIPTIONAL ACTIVATOR ALPA"/>
    <property type="match status" value="1"/>
</dbReference>
<dbReference type="PANTHER" id="PTHR36154:SF1">
    <property type="entry name" value="DNA-BINDING TRANSCRIPTIONAL ACTIVATOR ALPA"/>
    <property type="match status" value="1"/>
</dbReference>
<proteinExistence type="predicted"/>
<evidence type="ECO:0008006" key="2">
    <source>
        <dbReference type="Google" id="ProtNLM"/>
    </source>
</evidence>
<dbReference type="AlphaFoldDB" id="X0RQI9"/>
<dbReference type="Pfam" id="PF05930">
    <property type="entry name" value="Phage_AlpA"/>
    <property type="match status" value="1"/>
</dbReference>
<protein>
    <recommendedName>
        <fullName evidence="2">AlpA family transcriptional regulator</fullName>
    </recommendedName>
</protein>
<accession>X0RQI9</accession>
<dbReference type="InterPro" id="IPR010260">
    <property type="entry name" value="AlpA"/>
</dbReference>
<sequence length="71" mass="8321">MQETPTEFENPRFLRLNQVVEKTGISRSTVYLYLNQGRFPKPVHVSERLVAWVESEVDAWMQERIAARKSA</sequence>
<gene>
    <name evidence="1" type="ORF">S01H1_12845</name>
</gene>
<evidence type="ECO:0000313" key="1">
    <source>
        <dbReference type="EMBL" id="GAF71033.1"/>
    </source>
</evidence>
<dbReference type="InterPro" id="IPR009061">
    <property type="entry name" value="DNA-bd_dom_put_sf"/>
</dbReference>
<comment type="caution">
    <text evidence="1">The sequence shown here is derived from an EMBL/GenBank/DDBJ whole genome shotgun (WGS) entry which is preliminary data.</text>
</comment>
<dbReference type="InterPro" id="IPR052931">
    <property type="entry name" value="Prophage_regulatory_activator"/>
</dbReference>
<organism evidence="1">
    <name type="scientific">marine sediment metagenome</name>
    <dbReference type="NCBI Taxonomy" id="412755"/>
    <lineage>
        <taxon>unclassified sequences</taxon>
        <taxon>metagenomes</taxon>
        <taxon>ecological metagenomes</taxon>
    </lineage>
</organism>
<dbReference type="EMBL" id="BARS01006604">
    <property type="protein sequence ID" value="GAF71033.1"/>
    <property type="molecule type" value="Genomic_DNA"/>
</dbReference>
<dbReference type="Gene3D" id="1.10.238.160">
    <property type="match status" value="1"/>
</dbReference>
<name>X0RQI9_9ZZZZ</name>